<dbReference type="RefSeq" id="WP_194120982.1">
    <property type="nucleotide sequence ID" value="NZ_JACYGY010000001.1"/>
</dbReference>
<dbReference type="InterPro" id="IPR000917">
    <property type="entry name" value="Sulfatase_N"/>
</dbReference>
<dbReference type="SUPFAM" id="SSF53649">
    <property type="entry name" value="Alkaline phosphatase-like"/>
    <property type="match status" value="1"/>
</dbReference>
<dbReference type="EMBL" id="JACYGY010000001">
    <property type="protein sequence ID" value="MBE9462800.1"/>
    <property type="molecule type" value="Genomic_DNA"/>
</dbReference>
<evidence type="ECO:0000259" key="3">
    <source>
        <dbReference type="Pfam" id="PF00884"/>
    </source>
</evidence>
<feature type="signal peptide" evidence="2">
    <location>
        <begin position="1"/>
        <end position="21"/>
    </location>
</feature>
<dbReference type="InterPro" id="IPR017850">
    <property type="entry name" value="Alkaline_phosphatase_core_sf"/>
</dbReference>
<organism evidence="4 5">
    <name type="scientific">Dyadobacter subterraneus</name>
    <dbReference type="NCBI Taxonomy" id="2773304"/>
    <lineage>
        <taxon>Bacteria</taxon>
        <taxon>Pseudomonadati</taxon>
        <taxon>Bacteroidota</taxon>
        <taxon>Cytophagia</taxon>
        <taxon>Cytophagales</taxon>
        <taxon>Spirosomataceae</taxon>
        <taxon>Dyadobacter</taxon>
    </lineage>
</organism>
<dbReference type="Gene3D" id="3.40.720.10">
    <property type="entry name" value="Alkaline Phosphatase, subunit A"/>
    <property type="match status" value="1"/>
</dbReference>
<keyword evidence="5" id="KW-1185">Reference proteome</keyword>
<keyword evidence="2" id="KW-0732">Signal</keyword>
<comment type="caution">
    <text evidence="4">The sequence shown here is derived from an EMBL/GenBank/DDBJ whole genome shotgun (WGS) entry which is preliminary data.</text>
</comment>
<feature type="compositionally biased region" description="Basic and acidic residues" evidence="1">
    <location>
        <begin position="469"/>
        <end position="489"/>
    </location>
</feature>
<feature type="domain" description="Sulfatase N-terminal" evidence="3">
    <location>
        <begin position="30"/>
        <end position="361"/>
    </location>
</feature>
<protein>
    <submittedName>
        <fullName evidence="4">Sulfatase</fullName>
    </submittedName>
</protein>
<evidence type="ECO:0000313" key="4">
    <source>
        <dbReference type="EMBL" id="MBE9462800.1"/>
    </source>
</evidence>
<dbReference type="PANTHER" id="PTHR43108">
    <property type="entry name" value="N-ACETYLGLUCOSAMINE-6-SULFATASE FAMILY MEMBER"/>
    <property type="match status" value="1"/>
</dbReference>
<sequence length="489" mass="55116">MKLKYIFLSKLMLLGVYGAKAQTGKNVSRPNIIFIYTDDQRFDALSIVQKEQGEKARFPWFKTPNLDRIAAEGVRFRNAFVINSLCSPSRSTMLNGRYNHLNGIANNHTGLKDTTVTYATEIRKAGYQTAFFGKWHMGNETGKRPGFDYSASFVGQGKYFDCPVEINGVTLPTKGWIDDVSTTNALNYIRENKDKIFLVTLAFKSGHGPFQPPVRHKDLFSDAILTKPVSESLNSPFQDQIDSGKKAPAAQQKKDGSWTENNDEKIRNYFRALTGIDDNVGRLLATLDSLHLDQNTVVIFSSDNGFFFGEHGLGDKRAAYDESIRIPLLVKYPARFPKGKLIDKIVLNLDDAPSILDLAGVKTPATFQGKSWVPLIEDKAKDWRTSFLYEYFYETPYNVPTIKAVRTETGKLVQYPGETGWSELYDLTKDPNETNNLYNTAAGNKLKAQLGKELEKQEKAVGYVDPEYADPKPLDEHGKYKRPQKELIP</sequence>
<proteinExistence type="predicted"/>
<feature type="chain" id="PRO_5046147943" evidence="2">
    <location>
        <begin position="22"/>
        <end position="489"/>
    </location>
</feature>
<dbReference type="Pfam" id="PF00884">
    <property type="entry name" value="Sulfatase"/>
    <property type="match status" value="1"/>
</dbReference>
<gene>
    <name evidence="4" type="ORF">IEE83_13015</name>
</gene>
<dbReference type="CDD" id="cd16031">
    <property type="entry name" value="G6S_like"/>
    <property type="match status" value="1"/>
</dbReference>
<name>A0ABR9WBF8_9BACT</name>
<evidence type="ECO:0000256" key="2">
    <source>
        <dbReference type="SAM" id="SignalP"/>
    </source>
</evidence>
<reference evidence="5" key="1">
    <citation type="submission" date="2023-07" db="EMBL/GenBank/DDBJ databases">
        <title>Dyadobacter sp. nov 'subterranea' isolated from contaminted grondwater.</title>
        <authorList>
            <person name="Szabo I."/>
            <person name="Al-Omari J."/>
            <person name="Szerdahelyi S.G."/>
            <person name="Rado J."/>
        </authorList>
    </citation>
    <scope>NUCLEOTIDE SEQUENCE [LARGE SCALE GENOMIC DNA]</scope>
    <source>
        <strain evidence="5">UP-52</strain>
    </source>
</reference>
<dbReference type="Proteomes" id="UP000634134">
    <property type="component" value="Unassembled WGS sequence"/>
</dbReference>
<evidence type="ECO:0000313" key="5">
    <source>
        <dbReference type="Proteomes" id="UP000634134"/>
    </source>
</evidence>
<feature type="region of interest" description="Disordered" evidence="1">
    <location>
        <begin position="461"/>
        <end position="489"/>
    </location>
</feature>
<feature type="region of interest" description="Disordered" evidence="1">
    <location>
        <begin position="234"/>
        <end position="260"/>
    </location>
</feature>
<evidence type="ECO:0000256" key="1">
    <source>
        <dbReference type="SAM" id="MobiDB-lite"/>
    </source>
</evidence>
<dbReference type="PANTHER" id="PTHR43108:SF6">
    <property type="entry name" value="N-SULPHOGLUCOSAMINE SULPHOHYDROLASE"/>
    <property type="match status" value="1"/>
</dbReference>
<accession>A0ABR9WBF8</accession>